<dbReference type="AlphaFoldDB" id="A0AAV4M4F9"/>
<feature type="domain" description="MULE transposase" evidence="1">
    <location>
        <begin position="186"/>
        <end position="279"/>
    </location>
</feature>
<dbReference type="Pfam" id="PF10551">
    <property type="entry name" value="MULE"/>
    <property type="match status" value="1"/>
</dbReference>
<organism evidence="2 3">
    <name type="scientific">Caerostris extrusa</name>
    <name type="common">Bark spider</name>
    <name type="synonym">Caerostris bankana</name>
    <dbReference type="NCBI Taxonomy" id="172846"/>
    <lineage>
        <taxon>Eukaryota</taxon>
        <taxon>Metazoa</taxon>
        <taxon>Ecdysozoa</taxon>
        <taxon>Arthropoda</taxon>
        <taxon>Chelicerata</taxon>
        <taxon>Arachnida</taxon>
        <taxon>Araneae</taxon>
        <taxon>Araneomorphae</taxon>
        <taxon>Entelegynae</taxon>
        <taxon>Araneoidea</taxon>
        <taxon>Araneidae</taxon>
        <taxon>Caerostris</taxon>
    </lineage>
</organism>
<name>A0AAV4M4F9_CAEEX</name>
<dbReference type="PANTHER" id="PTHR33977">
    <property type="entry name" value="ZINC ION BINDING PROTEIN"/>
    <property type="match status" value="1"/>
</dbReference>
<dbReference type="Proteomes" id="UP001054945">
    <property type="component" value="Unassembled WGS sequence"/>
</dbReference>
<evidence type="ECO:0000313" key="3">
    <source>
        <dbReference type="Proteomes" id="UP001054945"/>
    </source>
</evidence>
<evidence type="ECO:0000259" key="1">
    <source>
        <dbReference type="Pfam" id="PF10551"/>
    </source>
</evidence>
<dbReference type="PANTHER" id="PTHR33977:SF1">
    <property type="entry name" value="ZINC ION BINDING PROTEIN"/>
    <property type="match status" value="1"/>
</dbReference>
<dbReference type="EMBL" id="BPLR01019337">
    <property type="protein sequence ID" value="GIX66720.1"/>
    <property type="molecule type" value="Genomic_DNA"/>
</dbReference>
<protein>
    <submittedName>
        <fullName evidence="2">ULP_PROTEASE domain-containing protein</fullName>
    </submittedName>
</protein>
<dbReference type="InterPro" id="IPR018289">
    <property type="entry name" value="MULE_transposase_dom"/>
</dbReference>
<gene>
    <name evidence="2" type="primary">AVEN_260760_1</name>
    <name evidence="2" type="ORF">CEXT_454461</name>
</gene>
<keyword evidence="3" id="KW-1185">Reference proteome</keyword>
<comment type="caution">
    <text evidence="2">The sequence shown here is derived from an EMBL/GenBank/DDBJ whole genome shotgun (WGS) entry which is preliminary data.</text>
</comment>
<accession>A0AAV4M4F9</accession>
<reference evidence="2 3" key="1">
    <citation type="submission" date="2021-06" db="EMBL/GenBank/DDBJ databases">
        <title>Caerostris extrusa draft genome.</title>
        <authorList>
            <person name="Kono N."/>
            <person name="Arakawa K."/>
        </authorList>
    </citation>
    <scope>NUCLEOTIDE SEQUENCE [LARGE SCALE GENOMIC DNA]</scope>
</reference>
<evidence type="ECO:0000313" key="2">
    <source>
        <dbReference type="EMBL" id="GIX66720.1"/>
    </source>
</evidence>
<sequence length="317" mass="36483">MFESYNDVGRQAVYILDPPITIPASLTMTTFASLHTKNINIPKRNCVGGAPVSIKFLKCEVCKRSYSSKASFSNHLKRFKCLQPGFRGHRSFVPSKEAFISRSIRTYYRRLQNSVRPENDALSVMSNAERLKAEEYNPILLFKPQNSKTLYGPPGLDALLNSDKSFALGIQTETQKEMLVKHSYKIICIDSTHDTNRYGFYLLSIHIQDEYGQGYPVAHFICNYLDYDTLITLFNSLKCRISNLRVYNVMTDDDNVCYTAFNSVFGPNLNHLLCKWHVFRAWNRQLACKVHSNDLRNILRKKLNKILNENATQILKL</sequence>
<proteinExistence type="predicted"/>